<evidence type="ECO:0000256" key="4">
    <source>
        <dbReference type="SAM" id="SignalP"/>
    </source>
</evidence>
<dbReference type="Pfam" id="PF00160">
    <property type="entry name" value="Pro_isomerase"/>
    <property type="match status" value="1"/>
</dbReference>
<evidence type="ECO:0000256" key="3">
    <source>
        <dbReference type="ARBA" id="ARBA00023235"/>
    </source>
</evidence>
<evidence type="ECO:0000256" key="2">
    <source>
        <dbReference type="ARBA" id="ARBA00023110"/>
    </source>
</evidence>
<reference evidence="6 7" key="1">
    <citation type="submission" date="2024-05" db="EMBL/GenBank/DDBJ databases">
        <title>Three bacterial strains, DH-69, EH-24, and ECK-19 isolated from coastal sediments.</title>
        <authorList>
            <person name="Ye Y.-Q."/>
            <person name="Du Z.-J."/>
        </authorList>
    </citation>
    <scope>NUCLEOTIDE SEQUENCE [LARGE SCALE GENOMIC DNA]</scope>
    <source>
        <strain evidence="6 7">ECK-19</strain>
    </source>
</reference>
<protein>
    <recommendedName>
        <fullName evidence="1">peptidylprolyl isomerase</fullName>
        <ecNumber evidence="1">5.2.1.8</ecNumber>
    </recommendedName>
</protein>
<dbReference type="CDD" id="cd00317">
    <property type="entry name" value="cyclophilin"/>
    <property type="match status" value="1"/>
</dbReference>
<organism evidence="6 7">
    <name type="scientific">Hyphococcus lacteus</name>
    <dbReference type="NCBI Taxonomy" id="3143536"/>
    <lineage>
        <taxon>Bacteria</taxon>
        <taxon>Pseudomonadati</taxon>
        <taxon>Pseudomonadota</taxon>
        <taxon>Alphaproteobacteria</taxon>
        <taxon>Parvularculales</taxon>
        <taxon>Parvularculaceae</taxon>
        <taxon>Hyphococcus</taxon>
    </lineage>
</organism>
<dbReference type="InterPro" id="IPR044666">
    <property type="entry name" value="Cyclophilin_A-like"/>
</dbReference>
<keyword evidence="2" id="KW-0697">Rotamase</keyword>
<keyword evidence="4" id="KW-0732">Signal</keyword>
<keyword evidence="7" id="KW-1185">Reference proteome</keyword>
<dbReference type="InterPro" id="IPR002130">
    <property type="entry name" value="Cyclophilin-type_PPIase_dom"/>
</dbReference>
<gene>
    <name evidence="6" type="ORF">ABFZ84_11860</name>
</gene>
<dbReference type="Proteomes" id="UP001560685">
    <property type="component" value="Unassembled WGS sequence"/>
</dbReference>
<proteinExistence type="predicted"/>
<accession>A0ABV3Z5Z9</accession>
<dbReference type="SUPFAM" id="SSF50891">
    <property type="entry name" value="Cyclophilin-like"/>
    <property type="match status" value="1"/>
</dbReference>
<comment type="caution">
    <text evidence="6">The sequence shown here is derived from an EMBL/GenBank/DDBJ whole genome shotgun (WGS) entry which is preliminary data.</text>
</comment>
<dbReference type="GO" id="GO:0003755">
    <property type="term" value="F:peptidyl-prolyl cis-trans isomerase activity"/>
    <property type="evidence" value="ECO:0007669"/>
    <property type="project" value="UniProtKB-EC"/>
</dbReference>
<sequence length="313" mass="34705">MKGGCRIGAKGQRSFYMRLRPYFGILAALAMSSGALADDEVKQPTSREIIEATSPNDWRPLDPENTLYLDLPAGKIVIELRPDFAPKHVQRIKELTREKFYDGIVFHRVIEGFMAQGGDPTGTGTGSSEKPNLEAEFTRDAGEVEGLNVIGRDRIAPRIGYVDGMPVAAQPEALRTFIKDSRVDLWPVHCPGVMSMARATDPNSANSQFFLMIGDSRLNLDKRYTGWGWIVDGFEASRRIVRGEPPVRPTPIIRARIAADVPESERDNIKVLKTGNPVFLQYLKAAGQVNDTGLVKDICEIRVPIKKDGKIEL</sequence>
<dbReference type="PANTHER" id="PTHR45625:SF4">
    <property type="entry name" value="PEPTIDYLPROLYL ISOMERASE DOMAIN AND WD REPEAT-CONTAINING PROTEIN 1"/>
    <property type="match status" value="1"/>
</dbReference>
<name>A0ABV3Z5Z9_9PROT</name>
<feature type="chain" id="PRO_5045178914" description="peptidylprolyl isomerase" evidence="4">
    <location>
        <begin position="38"/>
        <end position="313"/>
    </location>
</feature>
<evidence type="ECO:0000259" key="5">
    <source>
        <dbReference type="PROSITE" id="PS50072"/>
    </source>
</evidence>
<dbReference type="Gene3D" id="2.40.100.10">
    <property type="entry name" value="Cyclophilin-like"/>
    <property type="match status" value="1"/>
</dbReference>
<dbReference type="EC" id="5.2.1.8" evidence="1"/>
<evidence type="ECO:0000313" key="6">
    <source>
        <dbReference type="EMBL" id="MEX6634240.1"/>
    </source>
</evidence>
<dbReference type="InterPro" id="IPR029000">
    <property type="entry name" value="Cyclophilin-like_dom_sf"/>
</dbReference>
<dbReference type="EMBL" id="JBEHZE010000001">
    <property type="protein sequence ID" value="MEX6634240.1"/>
    <property type="molecule type" value="Genomic_DNA"/>
</dbReference>
<dbReference type="PROSITE" id="PS50072">
    <property type="entry name" value="CSA_PPIASE_2"/>
    <property type="match status" value="1"/>
</dbReference>
<evidence type="ECO:0000313" key="7">
    <source>
        <dbReference type="Proteomes" id="UP001560685"/>
    </source>
</evidence>
<evidence type="ECO:0000256" key="1">
    <source>
        <dbReference type="ARBA" id="ARBA00013194"/>
    </source>
</evidence>
<dbReference type="PANTHER" id="PTHR45625">
    <property type="entry name" value="PEPTIDYL-PROLYL CIS-TRANS ISOMERASE-RELATED"/>
    <property type="match status" value="1"/>
</dbReference>
<feature type="signal peptide" evidence="4">
    <location>
        <begin position="1"/>
        <end position="37"/>
    </location>
</feature>
<feature type="domain" description="PPIase cyclophilin-type" evidence="5">
    <location>
        <begin position="72"/>
        <end position="258"/>
    </location>
</feature>
<keyword evidence="3 6" id="KW-0413">Isomerase</keyword>